<feature type="binding site" evidence="3">
    <location>
        <position position="134"/>
    </location>
    <ligand>
        <name>Zn(2+)</name>
        <dbReference type="ChEBI" id="CHEBI:29105"/>
        <label>2</label>
    </ligand>
</feature>
<dbReference type="PIRSF" id="PIRSF001359">
    <property type="entry name" value="F_bP_aldolase_II"/>
    <property type="match status" value="1"/>
</dbReference>
<feature type="binding site" evidence="2">
    <location>
        <begin position="208"/>
        <end position="210"/>
    </location>
    <ligand>
        <name>dihydroxyacetone phosphate</name>
        <dbReference type="ChEBI" id="CHEBI:57642"/>
    </ligand>
</feature>
<dbReference type="EMBL" id="CYZE01000002">
    <property type="protein sequence ID" value="CUN75490.1"/>
    <property type="molecule type" value="Genomic_DNA"/>
</dbReference>
<dbReference type="InterPro" id="IPR000771">
    <property type="entry name" value="FBA_II"/>
</dbReference>
<protein>
    <submittedName>
        <fullName evidence="4">Fructose-1,6-bisphosphate aldolase Fba</fullName>
        <ecNumber evidence="4">4.1.2.13</ecNumber>
    </submittedName>
</protein>
<organism evidence="4 5">
    <name type="scientific">Hungatella hathewayi</name>
    <dbReference type="NCBI Taxonomy" id="154046"/>
    <lineage>
        <taxon>Bacteria</taxon>
        <taxon>Bacillati</taxon>
        <taxon>Bacillota</taxon>
        <taxon>Clostridia</taxon>
        <taxon>Lachnospirales</taxon>
        <taxon>Lachnospiraceae</taxon>
        <taxon>Hungatella</taxon>
    </lineage>
</organism>
<name>A0A173ZIN8_9FIRM</name>
<dbReference type="CDD" id="cd00947">
    <property type="entry name" value="TBP_aldolase_IIB"/>
    <property type="match status" value="1"/>
</dbReference>
<dbReference type="Gene3D" id="3.20.20.70">
    <property type="entry name" value="Aldolase class I"/>
    <property type="match status" value="1"/>
</dbReference>
<feature type="binding site" evidence="3">
    <location>
        <position position="179"/>
    </location>
    <ligand>
        <name>Zn(2+)</name>
        <dbReference type="ChEBI" id="CHEBI:29105"/>
        <label>1</label>
        <note>catalytic</note>
    </ligand>
</feature>
<evidence type="ECO:0000313" key="4">
    <source>
        <dbReference type="EMBL" id="CUN75490.1"/>
    </source>
</evidence>
<feature type="binding site" evidence="3">
    <location>
        <position position="207"/>
    </location>
    <ligand>
        <name>Zn(2+)</name>
        <dbReference type="ChEBI" id="CHEBI:29105"/>
        <label>1</label>
        <note>catalytic</note>
    </ligand>
</feature>
<dbReference type="GO" id="GO:0005975">
    <property type="term" value="P:carbohydrate metabolic process"/>
    <property type="evidence" value="ECO:0007669"/>
    <property type="project" value="InterPro"/>
</dbReference>
<dbReference type="GO" id="GO:0008270">
    <property type="term" value="F:zinc ion binding"/>
    <property type="evidence" value="ECO:0007669"/>
    <property type="project" value="InterPro"/>
</dbReference>
<keyword evidence="3" id="KW-0479">Metal-binding</keyword>
<feature type="binding site" evidence="3">
    <location>
        <position position="83"/>
    </location>
    <ligand>
        <name>Zn(2+)</name>
        <dbReference type="ChEBI" id="CHEBI:29105"/>
        <label>1</label>
        <note>catalytic</note>
    </ligand>
</feature>
<dbReference type="GO" id="GO:0009025">
    <property type="term" value="F:tagatose-bisphosphate aldolase activity"/>
    <property type="evidence" value="ECO:0007669"/>
    <property type="project" value="TreeGrafter"/>
</dbReference>
<dbReference type="InterPro" id="IPR013785">
    <property type="entry name" value="Aldolase_TIM"/>
</dbReference>
<feature type="active site" description="Proton donor" evidence="1">
    <location>
        <position position="82"/>
    </location>
</feature>
<reference evidence="4 5" key="1">
    <citation type="submission" date="2015-09" db="EMBL/GenBank/DDBJ databases">
        <authorList>
            <consortium name="Pathogen Informatics"/>
        </authorList>
    </citation>
    <scope>NUCLEOTIDE SEQUENCE [LARGE SCALE GENOMIC DNA]</scope>
    <source>
        <strain evidence="4 5">2789STDY5608850</strain>
    </source>
</reference>
<accession>A0A173ZIN8</accession>
<dbReference type="EC" id="4.1.2.13" evidence="4"/>
<dbReference type="PANTHER" id="PTHR30304:SF0">
    <property type="entry name" value="D-TAGATOSE-1,6-BISPHOSPHATE ALDOLASE SUBUNIT GATY-RELATED"/>
    <property type="match status" value="1"/>
</dbReference>
<dbReference type="RefSeq" id="WP_055653270.1">
    <property type="nucleotide sequence ID" value="NZ_CABIXC010000002.1"/>
</dbReference>
<sequence length="281" mass="30994">MPYVKVKELLAMGKKNNACVLAFDAADVNMIKSVIKGAETAGRPVIVMLYPGMRNIMPFGVFAEVTRYYAERASVPVGLHLDHCSDFDMILEAVHEGFPSVMADGSVLPFEENAAFTKKVVEVARNFEVDVEGELGHVGTAADSDEFSRKEFFTRPDEVREFVEKTGVTSLAVSFGSAHGLYKSTPKLDIEHLKTLSAATDIPLVLHGGTGIPDDQLAQAFSNGINKINIGTEFFNLNTRLNQEFYAQDFSKADPFGFPEYIQPRLTEYITGRLELSKIVL</sequence>
<evidence type="ECO:0000256" key="2">
    <source>
        <dbReference type="PIRSR" id="PIRSR001359-2"/>
    </source>
</evidence>
<keyword evidence="3" id="KW-0862">Zinc</keyword>
<dbReference type="PANTHER" id="PTHR30304">
    <property type="entry name" value="D-TAGATOSE-1,6-BISPHOSPHATE ALDOLASE"/>
    <property type="match status" value="1"/>
</dbReference>
<dbReference type="Pfam" id="PF01116">
    <property type="entry name" value="F_bP_aldolase"/>
    <property type="match status" value="1"/>
</dbReference>
<feature type="binding site" evidence="2">
    <location>
        <begin position="229"/>
        <end position="232"/>
    </location>
    <ligand>
        <name>dihydroxyacetone phosphate</name>
        <dbReference type="ChEBI" id="CHEBI:57642"/>
    </ligand>
</feature>
<evidence type="ECO:0000256" key="1">
    <source>
        <dbReference type="PIRSR" id="PIRSR001359-1"/>
    </source>
</evidence>
<comment type="cofactor">
    <cofactor evidence="3">
        <name>Zn(2+)</name>
        <dbReference type="ChEBI" id="CHEBI:29105"/>
    </cofactor>
    <text evidence="3">Binds 2 Zn(2+) ions per subunit. One is catalytic and the other provides a structural contribution.</text>
</comment>
<dbReference type="AlphaFoldDB" id="A0A173ZIN8"/>
<feature type="binding site" evidence="2">
    <location>
        <position position="180"/>
    </location>
    <ligand>
        <name>dihydroxyacetone phosphate</name>
        <dbReference type="ChEBI" id="CHEBI:57642"/>
    </ligand>
</feature>
<evidence type="ECO:0000256" key="3">
    <source>
        <dbReference type="PIRSR" id="PIRSR001359-3"/>
    </source>
</evidence>
<proteinExistence type="predicted"/>
<dbReference type="SUPFAM" id="SSF51569">
    <property type="entry name" value="Aldolase"/>
    <property type="match status" value="1"/>
</dbReference>
<feature type="binding site" evidence="3">
    <location>
        <position position="104"/>
    </location>
    <ligand>
        <name>Zn(2+)</name>
        <dbReference type="ChEBI" id="CHEBI:29105"/>
        <label>2</label>
    </ligand>
</feature>
<dbReference type="InterPro" id="IPR050246">
    <property type="entry name" value="Class_II_FBP_aldolase"/>
</dbReference>
<dbReference type="NCBIfam" id="TIGR00167">
    <property type="entry name" value="cbbA"/>
    <property type="match status" value="1"/>
</dbReference>
<gene>
    <name evidence="4" type="primary">fba_1</name>
    <name evidence="4" type="ORF">ERS852407_01005</name>
</gene>
<dbReference type="Proteomes" id="UP000095651">
    <property type="component" value="Unassembled WGS sequence"/>
</dbReference>
<dbReference type="GO" id="GO:0005829">
    <property type="term" value="C:cytosol"/>
    <property type="evidence" value="ECO:0007669"/>
    <property type="project" value="TreeGrafter"/>
</dbReference>
<evidence type="ECO:0000313" key="5">
    <source>
        <dbReference type="Proteomes" id="UP000095651"/>
    </source>
</evidence>
<dbReference type="GO" id="GO:0004332">
    <property type="term" value="F:fructose-bisphosphate aldolase activity"/>
    <property type="evidence" value="ECO:0007669"/>
    <property type="project" value="UniProtKB-EC"/>
</dbReference>
<keyword evidence="4" id="KW-0456">Lyase</keyword>